<dbReference type="Gene3D" id="3.40.50.1820">
    <property type="entry name" value="alpha/beta hydrolase"/>
    <property type="match status" value="1"/>
</dbReference>
<gene>
    <name evidence="7" type="ORF">AK830_g217</name>
</gene>
<proteinExistence type="predicted"/>
<evidence type="ECO:0000256" key="4">
    <source>
        <dbReference type="ARBA" id="ARBA00022801"/>
    </source>
</evidence>
<comment type="subcellular location">
    <subcellularLocation>
        <location evidence="1">Secreted</location>
    </subcellularLocation>
</comment>
<dbReference type="InterPro" id="IPR029058">
    <property type="entry name" value="AB_hydrolase_fold"/>
</dbReference>
<dbReference type="STRING" id="78410.A0A0P7B7U4"/>
<keyword evidence="3" id="KW-0732">Signal</keyword>
<keyword evidence="2" id="KW-0964">Secreted</keyword>
<dbReference type="GO" id="GO:0016787">
    <property type="term" value="F:hydrolase activity"/>
    <property type="evidence" value="ECO:0007669"/>
    <property type="project" value="UniProtKB-KW"/>
</dbReference>
<dbReference type="OrthoDB" id="206848at2759"/>
<keyword evidence="5" id="KW-0443">Lipid metabolism</keyword>
<reference evidence="7 8" key="1">
    <citation type="submission" date="2015-09" db="EMBL/GenBank/DDBJ databases">
        <title>Draft genome of a European isolate of the apple canker pathogen Neonectria ditissima.</title>
        <authorList>
            <person name="Gomez-Cortecero A."/>
            <person name="Harrison R.J."/>
            <person name="Armitage A.D."/>
        </authorList>
    </citation>
    <scope>NUCLEOTIDE SEQUENCE [LARGE SCALE GENOMIC DNA]</scope>
    <source>
        <strain evidence="7 8">R09/05</strain>
    </source>
</reference>
<keyword evidence="8" id="KW-1185">Reference proteome</keyword>
<evidence type="ECO:0000313" key="8">
    <source>
        <dbReference type="Proteomes" id="UP000050424"/>
    </source>
</evidence>
<dbReference type="SUPFAM" id="SSF53474">
    <property type="entry name" value="alpha/beta-Hydrolases"/>
    <property type="match status" value="1"/>
</dbReference>
<evidence type="ECO:0000256" key="5">
    <source>
        <dbReference type="ARBA" id="ARBA00023098"/>
    </source>
</evidence>
<dbReference type="AlphaFoldDB" id="A0A0P7B7U4"/>
<accession>A0A0P7B7U4</accession>
<evidence type="ECO:0000256" key="2">
    <source>
        <dbReference type="ARBA" id="ARBA00022525"/>
    </source>
</evidence>
<organism evidence="7 8">
    <name type="scientific">Neonectria ditissima</name>
    <dbReference type="NCBI Taxonomy" id="78410"/>
    <lineage>
        <taxon>Eukaryota</taxon>
        <taxon>Fungi</taxon>
        <taxon>Dikarya</taxon>
        <taxon>Ascomycota</taxon>
        <taxon>Pezizomycotina</taxon>
        <taxon>Sordariomycetes</taxon>
        <taxon>Hypocreomycetidae</taxon>
        <taxon>Hypocreales</taxon>
        <taxon>Nectriaceae</taxon>
        <taxon>Neonectria</taxon>
    </lineage>
</organism>
<evidence type="ECO:0000259" key="6">
    <source>
        <dbReference type="Pfam" id="PF24708"/>
    </source>
</evidence>
<dbReference type="EMBL" id="LKCW01000001">
    <property type="protein sequence ID" value="KPM46336.1"/>
    <property type="molecule type" value="Genomic_DNA"/>
</dbReference>
<protein>
    <recommendedName>
        <fullName evidence="6">Lipase-like C-terminal domain-containing protein</fullName>
    </recommendedName>
</protein>
<evidence type="ECO:0000313" key="7">
    <source>
        <dbReference type="EMBL" id="KPM46336.1"/>
    </source>
</evidence>
<sequence>MAPTFDDADGLVNLQNLAKEVKETLPPDVSIPIVFVPGFSGWGTPLFGAINYFGGVIDIPRLLVDKGYTVIVAPVAPVSTNWERACELYRQLTIGSTVNEQTGSLEEVYDVDVDYGKYFDDDSAHAPEETTTVGRRRAILYTDSPGFDDWRWQGHKVHFVCHSQGGNTVRYLISLLAQGAGGLHPAYFDEADTGRDDWTISVTTLGTPHQGTSIVDVLKSLASDEMEQAIGTAARLFATASFYPPGKRAYDLQLDHWGICRGRRETFQDMLDRFESVNGPVWRWLDSRNNGLYDNSIEGVDSLNSRATKVSPKVFYFSLSFNATDPFPDSWPTWGRAALDSFPINIEAFVRSVTANIPIIGRLTDVGINALTSLGWVSLMAVTRFHSFVEWVTDAVITPLLRDLGYNLVLPRPGKYVPRKDVIPIMLPTVYAMGSQELTIDQKNILGPGRGDWNLNDGIVNTESMCGPKDCVNNISSFSDLNFSDADSKGVYWHLGVNTRMDHADEIGVFVAADTGNRMKDMYLNIATLISRLPFDVPPSLPSSSSSSPSPSPRL</sequence>
<feature type="domain" description="Lipase-like C-terminal" evidence="6">
    <location>
        <begin position="32"/>
        <end position="320"/>
    </location>
</feature>
<comment type="caution">
    <text evidence="7">The sequence shown here is derived from an EMBL/GenBank/DDBJ whole genome shotgun (WGS) entry which is preliminary data.</text>
</comment>
<dbReference type="GO" id="GO:0006629">
    <property type="term" value="P:lipid metabolic process"/>
    <property type="evidence" value="ECO:0007669"/>
    <property type="project" value="UniProtKB-KW"/>
</dbReference>
<dbReference type="Pfam" id="PF24708">
    <property type="entry name" value="Lip_C"/>
    <property type="match status" value="1"/>
</dbReference>
<dbReference type="PANTHER" id="PTHR34043">
    <property type="entry name" value="ALPHA/BETA-HYDROLASES SUPERFAMILY PROTEIN"/>
    <property type="match status" value="1"/>
</dbReference>
<evidence type="ECO:0000256" key="3">
    <source>
        <dbReference type="ARBA" id="ARBA00022729"/>
    </source>
</evidence>
<evidence type="ECO:0000256" key="1">
    <source>
        <dbReference type="ARBA" id="ARBA00004613"/>
    </source>
</evidence>
<name>A0A0P7B7U4_9HYPO</name>
<keyword evidence="4" id="KW-0378">Hydrolase</keyword>
<dbReference type="GO" id="GO:0005576">
    <property type="term" value="C:extracellular region"/>
    <property type="evidence" value="ECO:0007669"/>
    <property type="project" value="UniProtKB-SubCell"/>
</dbReference>
<dbReference type="PANTHER" id="PTHR34043:SF3">
    <property type="entry name" value="ALPHA_BETA-HYDROLASES SUPERFAMILY PROTEIN"/>
    <property type="match status" value="1"/>
</dbReference>
<dbReference type="InterPro" id="IPR056304">
    <property type="entry name" value="Lip-like_C"/>
</dbReference>
<dbReference type="Proteomes" id="UP000050424">
    <property type="component" value="Unassembled WGS sequence"/>
</dbReference>